<accession>A0AAE0U8E2</accession>
<keyword evidence="3" id="KW-1185">Reference proteome</keyword>
<reference evidence="2" key="1">
    <citation type="journal article" date="2023" name="Mol. Phylogenet. Evol.">
        <title>Genome-scale phylogeny and comparative genomics of the fungal order Sordariales.</title>
        <authorList>
            <person name="Hensen N."/>
            <person name="Bonometti L."/>
            <person name="Westerberg I."/>
            <person name="Brannstrom I.O."/>
            <person name="Guillou S."/>
            <person name="Cros-Aarteil S."/>
            <person name="Calhoun S."/>
            <person name="Haridas S."/>
            <person name="Kuo A."/>
            <person name="Mondo S."/>
            <person name="Pangilinan J."/>
            <person name="Riley R."/>
            <person name="LaButti K."/>
            <person name="Andreopoulos B."/>
            <person name="Lipzen A."/>
            <person name="Chen C."/>
            <person name="Yan M."/>
            <person name="Daum C."/>
            <person name="Ng V."/>
            <person name="Clum A."/>
            <person name="Steindorff A."/>
            <person name="Ohm R.A."/>
            <person name="Martin F."/>
            <person name="Silar P."/>
            <person name="Natvig D.O."/>
            <person name="Lalanne C."/>
            <person name="Gautier V."/>
            <person name="Ament-Velasquez S.L."/>
            <person name="Kruys A."/>
            <person name="Hutchinson M.I."/>
            <person name="Powell A.J."/>
            <person name="Barry K."/>
            <person name="Miller A.N."/>
            <person name="Grigoriev I.V."/>
            <person name="Debuchy R."/>
            <person name="Gladieux P."/>
            <person name="Hiltunen Thoren M."/>
            <person name="Johannesson H."/>
        </authorList>
    </citation>
    <scope>NUCLEOTIDE SEQUENCE</scope>
    <source>
        <strain evidence="2">CBS 232.78</strain>
    </source>
</reference>
<reference evidence="2" key="2">
    <citation type="submission" date="2023-06" db="EMBL/GenBank/DDBJ databases">
        <authorList>
            <consortium name="Lawrence Berkeley National Laboratory"/>
            <person name="Haridas S."/>
            <person name="Hensen N."/>
            <person name="Bonometti L."/>
            <person name="Westerberg I."/>
            <person name="Brannstrom I.O."/>
            <person name="Guillou S."/>
            <person name="Cros-Aarteil S."/>
            <person name="Calhoun S."/>
            <person name="Kuo A."/>
            <person name="Mondo S."/>
            <person name="Pangilinan J."/>
            <person name="Riley R."/>
            <person name="LaButti K."/>
            <person name="Andreopoulos B."/>
            <person name="Lipzen A."/>
            <person name="Chen C."/>
            <person name="Yanf M."/>
            <person name="Daum C."/>
            <person name="Ng V."/>
            <person name="Clum A."/>
            <person name="Steindorff A."/>
            <person name="Ohm R."/>
            <person name="Martin F."/>
            <person name="Silar P."/>
            <person name="Natvig D."/>
            <person name="Lalanne C."/>
            <person name="Gautier V."/>
            <person name="Ament-velasquez S.L."/>
            <person name="Kruys A."/>
            <person name="Hutchinson M.I."/>
            <person name="Powell A.J."/>
            <person name="Barry K."/>
            <person name="Miller A.N."/>
            <person name="Grigoriev I.V."/>
            <person name="Debuchy R."/>
            <person name="Gladieux P."/>
            <person name="Thoren M.H."/>
            <person name="Johannesson H."/>
        </authorList>
    </citation>
    <scope>NUCLEOTIDE SEQUENCE</scope>
    <source>
        <strain evidence="2">CBS 232.78</strain>
    </source>
</reference>
<dbReference type="EMBL" id="JAULSW010000001">
    <property type="protein sequence ID" value="KAK3394597.1"/>
    <property type="molecule type" value="Genomic_DNA"/>
</dbReference>
<dbReference type="Proteomes" id="UP001285441">
    <property type="component" value="Unassembled WGS sequence"/>
</dbReference>
<comment type="caution">
    <text evidence="2">The sequence shown here is derived from an EMBL/GenBank/DDBJ whole genome shotgun (WGS) entry which is preliminary data.</text>
</comment>
<keyword evidence="1" id="KW-0472">Membrane</keyword>
<dbReference type="AlphaFoldDB" id="A0AAE0U8E2"/>
<name>A0AAE0U8E2_9PEZI</name>
<evidence type="ECO:0000313" key="3">
    <source>
        <dbReference type="Proteomes" id="UP001285441"/>
    </source>
</evidence>
<keyword evidence="1" id="KW-1133">Transmembrane helix</keyword>
<keyword evidence="1" id="KW-0812">Transmembrane</keyword>
<evidence type="ECO:0000256" key="1">
    <source>
        <dbReference type="SAM" id="Phobius"/>
    </source>
</evidence>
<gene>
    <name evidence="2" type="ORF">B0H63DRAFT_51603</name>
</gene>
<feature type="transmembrane region" description="Helical" evidence="1">
    <location>
        <begin position="75"/>
        <end position="96"/>
    </location>
</feature>
<evidence type="ECO:0000313" key="2">
    <source>
        <dbReference type="EMBL" id="KAK3394597.1"/>
    </source>
</evidence>
<organism evidence="2 3">
    <name type="scientific">Podospora didyma</name>
    <dbReference type="NCBI Taxonomy" id="330526"/>
    <lineage>
        <taxon>Eukaryota</taxon>
        <taxon>Fungi</taxon>
        <taxon>Dikarya</taxon>
        <taxon>Ascomycota</taxon>
        <taxon>Pezizomycotina</taxon>
        <taxon>Sordariomycetes</taxon>
        <taxon>Sordariomycetidae</taxon>
        <taxon>Sordariales</taxon>
        <taxon>Podosporaceae</taxon>
        <taxon>Podospora</taxon>
    </lineage>
</organism>
<proteinExistence type="predicted"/>
<sequence length="133" mass="14547">MLDVLVVRSLKRWSGGCTGINLLGVLCSFFLDFVAFFFFIHLHGVNGWHADAARILKLEGGSVYFLRRRSSSNLLAYRIIFSCLVGQSGSSAVVVYRSSLCPCCRSGFDVSHSSDKLELGMDACFALLALLGN</sequence>
<protein>
    <submittedName>
        <fullName evidence="2">Uncharacterized protein</fullName>
    </submittedName>
</protein>
<feature type="transmembrane region" description="Helical" evidence="1">
    <location>
        <begin position="20"/>
        <end position="40"/>
    </location>
</feature>